<reference evidence="1 2" key="1">
    <citation type="submission" date="2019-05" db="EMBL/GenBank/DDBJ databases">
        <title>Another draft genome of Portunus trituberculatus and its Hox gene families provides insights of decapod evolution.</title>
        <authorList>
            <person name="Jeong J.-H."/>
            <person name="Song I."/>
            <person name="Kim S."/>
            <person name="Choi T."/>
            <person name="Kim D."/>
            <person name="Ryu S."/>
            <person name="Kim W."/>
        </authorList>
    </citation>
    <scope>NUCLEOTIDE SEQUENCE [LARGE SCALE GENOMIC DNA]</scope>
    <source>
        <tissue evidence="1">Muscle</tissue>
    </source>
</reference>
<keyword evidence="2" id="KW-1185">Reference proteome</keyword>
<organism evidence="1 2">
    <name type="scientific">Portunus trituberculatus</name>
    <name type="common">Swimming crab</name>
    <name type="synonym">Neptunus trituberculatus</name>
    <dbReference type="NCBI Taxonomy" id="210409"/>
    <lineage>
        <taxon>Eukaryota</taxon>
        <taxon>Metazoa</taxon>
        <taxon>Ecdysozoa</taxon>
        <taxon>Arthropoda</taxon>
        <taxon>Crustacea</taxon>
        <taxon>Multicrustacea</taxon>
        <taxon>Malacostraca</taxon>
        <taxon>Eumalacostraca</taxon>
        <taxon>Eucarida</taxon>
        <taxon>Decapoda</taxon>
        <taxon>Pleocyemata</taxon>
        <taxon>Brachyura</taxon>
        <taxon>Eubrachyura</taxon>
        <taxon>Portunoidea</taxon>
        <taxon>Portunidae</taxon>
        <taxon>Portuninae</taxon>
        <taxon>Portunus</taxon>
    </lineage>
</organism>
<accession>A0A5B7IRV8</accession>
<evidence type="ECO:0000313" key="1">
    <source>
        <dbReference type="EMBL" id="MPC83408.1"/>
    </source>
</evidence>
<proteinExistence type="predicted"/>
<sequence>MAMLLLPPPRPCFYRDHTCRCLTFTCATPIAAAALTSPLRHTFLI</sequence>
<dbReference type="AlphaFoldDB" id="A0A5B7IRV8"/>
<dbReference type="EMBL" id="VSRR010062453">
    <property type="protein sequence ID" value="MPC83408.1"/>
    <property type="molecule type" value="Genomic_DNA"/>
</dbReference>
<name>A0A5B7IRV8_PORTR</name>
<dbReference type="Proteomes" id="UP000324222">
    <property type="component" value="Unassembled WGS sequence"/>
</dbReference>
<protein>
    <submittedName>
        <fullName evidence="1">Uncharacterized protein</fullName>
    </submittedName>
</protein>
<evidence type="ECO:0000313" key="2">
    <source>
        <dbReference type="Proteomes" id="UP000324222"/>
    </source>
</evidence>
<comment type="caution">
    <text evidence="1">The sequence shown here is derived from an EMBL/GenBank/DDBJ whole genome shotgun (WGS) entry which is preliminary data.</text>
</comment>
<gene>
    <name evidence="1" type="ORF">E2C01_078117</name>
</gene>